<organism evidence="9 10">
    <name type="scientific">Joostella atrarenae</name>
    <dbReference type="NCBI Taxonomy" id="679257"/>
    <lineage>
        <taxon>Bacteria</taxon>
        <taxon>Pseudomonadati</taxon>
        <taxon>Bacteroidota</taxon>
        <taxon>Flavobacteriia</taxon>
        <taxon>Flavobacteriales</taxon>
        <taxon>Flavobacteriaceae</taxon>
        <taxon>Joostella</taxon>
    </lineage>
</organism>
<evidence type="ECO:0000256" key="4">
    <source>
        <dbReference type="ARBA" id="ARBA00023136"/>
    </source>
</evidence>
<name>A0ABS9J512_9FLAO</name>
<dbReference type="PANTHER" id="PTHR12639">
    <property type="entry name" value="VITAMIN K-DEPENDENT GAMMA-CARBOXYLASE"/>
    <property type="match status" value="1"/>
</dbReference>
<protein>
    <submittedName>
        <fullName evidence="9">HTTM domain-containing protein</fullName>
    </submittedName>
</protein>
<feature type="transmembrane region" description="Helical" evidence="7">
    <location>
        <begin position="110"/>
        <end position="127"/>
    </location>
</feature>
<dbReference type="EMBL" id="JAETXX010000007">
    <property type="protein sequence ID" value="MCF8715507.1"/>
    <property type="molecule type" value="Genomic_DNA"/>
</dbReference>
<keyword evidence="10" id="KW-1185">Reference proteome</keyword>
<feature type="transmembrane region" description="Helical" evidence="7">
    <location>
        <begin position="148"/>
        <end position="166"/>
    </location>
</feature>
<proteinExistence type="predicted"/>
<dbReference type="Proteomes" id="UP000829517">
    <property type="component" value="Unassembled WGS sequence"/>
</dbReference>
<sequence>MLNKLLFTRIDNSALVVFRVIFGFLIFMEAIGAIFTGWVKRALIDPKFTFNFIGLDFLQPLPGNGMYFYFAIMGIFGLLVMVGYKYRYSMSAFTIMWAGVYFMQKNSYNNHYYLLLLLCLIMILLPASRYFSVDARNPSYKRIWMPRWCSLIIILQVWIVYTYAAIAKLYPDWLDFSVVEMLMKSRAHYYLIGDILQQHSVHVFITYTGILFDLLIVPLLLIKRTRKWAFFASIFFHLFNSIVFQIGIFPYMSLAFSLFFFEPKTIRNLFLKKKELYTANEIVVPSYRKPLLILGGLYFTIQILLPLRHWVIKDNVLWTEEGHRLSWRMMLRGKSGVISFKLVNKTTGRTHYVNLKDYLSPKQRRIVATKPDVIWQFVQHLKREYQEKGEEISVYATSSKVSVNNSEWMSFVKPDVDLATVSWDYFKHADWIYPYNPKEKEEKRIKD</sequence>
<keyword evidence="2 7" id="KW-0812">Transmembrane</keyword>
<evidence type="ECO:0000313" key="9">
    <source>
        <dbReference type="EMBL" id="MCF8715507.1"/>
    </source>
</evidence>
<gene>
    <name evidence="9" type="ORF">JM658_11785</name>
</gene>
<dbReference type="Pfam" id="PF22777">
    <property type="entry name" value="VKGC_lumenal_dom"/>
    <property type="match status" value="1"/>
</dbReference>
<dbReference type="PANTHER" id="PTHR12639:SF7">
    <property type="entry name" value="HTTM DOMAIN-CONTAINING PROTEIN"/>
    <property type="match status" value="1"/>
</dbReference>
<dbReference type="InterPro" id="IPR053934">
    <property type="entry name" value="HTTM_dom"/>
</dbReference>
<dbReference type="InterPro" id="IPR011020">
    <property type="entry name" value="HTTM-like"/>
</dbReference>
<keyword evidence="5" id="KW-1015">Disulfide bond</keyword>
<comment type="caution">
    <text evidence="9">The sequence shown here is derived from an EMBL/GenBank/DDBJ whole genome shotgun (WGS) entry which is preliminary data.</text>
</comment>
<evidence type="ECO:0000256" key="1">
    <source>
        <dbReference type="ARBA" id="ARBA00004127"/>
    </source>
</evidence>
<keyword evidence="4 7" id="KW-0472">Membrane</keyword>
<keyword evidence="6" id="KW-0456">Lyase</keyword>
<feature type="domain" description="HTTM-like" evidence="8">
    <location>
        <begin position="7"/>
        <end position="265"/>
    </location>
</feature>
<dbReference type="SMART" id="SM00752">
    <property type="entry name" value="HTTM"/>
    <property type="match status" value="1"/>
</dbReference>
<evidence type="ECO:0000256" key="2">
    <source>
        <dbReference type="ARBA" id="ARBA00022692"/>
    </source>
</evidence>
<feature type="transmembrane region" description="Helical" evidence="7">
    <location>
        <begin position="12"/>
        <end position="39"/>
    </location>
</feature>
<evidence type="ECO:0000256" key="6">
    <source>
        <dbReference type="ARBA" id="ARBA00023239"/>
    </source>
</evidence>
<dbReference type="InterPro" id="IPR053935">
    <property type="entry name" value="VKGC_lumenal_dom"/>
</dbReference>
<feature type="transmembrane region" description="Helical" evidence="7">
    <location>
        <begin position="66"/>
        <end position="83"/>
    </location>
</feature>
<evidence type="ECO:0000259" key="8">
    <source>
        <dbReference type="SMART" id="SM00752"/>
    </source>
</evidence>
<evidence type="ECO:0000256" key="3">
    <source>
        <dbReference type="ARBA" id="ARBA00022989"/>
    </source>
</evidence>
<keyword evidence="3 7" id="KW-1133">Transmembrane helix</keyword>
<comment type="subcellular location">
    <subcellularLocation>
        <location evidence="1">Endomembrane system</location>
        <topology evidence="1">Multi-pass membrane protein</topology>
    </subcellularLocation>
</comment>
<feature type="transmembrane region" description="Helical" evidence="7">
    <location>
        <begin position="201"/>
        <end position="222"/>
    </location>
</feature>
<dbReference type="Pfam" id="PF05090">
    <property type="entry name" value="HTTM"/>
    <property type="match status" value="1"/>
</dbReference>
<evidence type="ECO:0000313" key="10">
    <source>
        <dbReference type="Proteomes" id="UP000829517"/>
    </source>
</evidence>
<feature type="transmembrane region" description="Helical" evidence="7">
    <location>
        <begin position="234"/>
        <end position="261"/>
    </location>
</feature>
<evidence type="ECO:0000256" key="7">
    <source>
        <dbReference type="SAM" id="Phobius"/>
    </source>
</evidence>
<dbReference type="InterPro" id="IPR007782">
    <property type="entry name" value="VKG_COase"/>
</dbReference>
<evidence type="ECO:0000256" key="5">
    <source>
        <dbReference type="ARBA" id="ARBA00023157"/>
    </source>
</evidence>
<dbReference type="RefSeq" id="WP_236959471.1">
    <property type="nucleotide sequence ID" value="NZ_JAETXX010000007.1"/>
</dbReference>
<reference evidence="9 10" key="1">
    <citation type="submission" date="2021-01" db="EMBL/GenBank/DDBJ databases">
        <title>Genome sequencing of Joostella atrarenae M1-2 (= KCTC 23194).</title>
        <authorList>
            <person name="Zakaria M.R."/>
            <person name="Lam M.Q."/>
            <person name="Chong C.S."/>
        </authorList>
    </citation>
    <scope>NUCLEOTIDE SEQUENCE [LARGE SCALE GENOMIC DNA]</scope>
    <source>
        <strain evidence="9 10">M1-2</strain>
    </source>
</reference>
<accession>A0ABS9J512</accession>